<proteinExistence type="predicted"/>
<dbReference type="Proteomes" id="UP000626092">
    <property type="component" value="Unassembled WGS sequence"/>
</dbReference>
<feature type="domain" description="DUF4283" evidence="1">
    <location>
        <begin position="43"/>
        <end position="99"/>
    </location>
</feature>
<comment type="caution">
    <text evidence="2">The sequence shown here is derived from an EMBL/GenBank/DDBJ whole genome shotgun (WGS) entry which is preliminary data.</text>
</comment>
<dbReference type="InterPro" id="IPR040256">
    <property type="entry name" value="At4g02000-like"/>
</dbReference>
<accession>A0A834GLI6</accession>
<keyword evidence="3" id="KW-1185">Reference proteome</keyword>
<dbReference type="PANTHER" id="PTHR31286:SF99">
    <property type="entry name" value="DUF4283 DOMAIN-CONTAINING PROTEIN"/>
    <property type="match status" value="1"/>
</dbReference>
<dbReference type="AlphaFoldDB" id="A0A834GLI6"/>
<dbReference type="OrthoDB" id="998343at2759"/>
<sequence length="229" mass="25072">MSHGPVTGIPSVPGVFGPSNMSWKDRVVVLNLRLQTIAHKIWGKIWGKFGLTAMLSNEEGYFFFPFHRAAAYRDVAEAGPWHFGNRLMMLKQWFPQMNLQKDQLKKIPSWAQFYNVLLELWIAEGLSYVASAVGAPLYAAEGLSNAASAVGVSLYADKMTETCKRLSYAKICAEPPSCEKCMVFGHKTCADAVGAGKDHPKNKVWEVKNVVKPASAAPDAAAVVVVPSK</sequence>
<gene>
    <name evidence="2" type="ORF">RHSIM_Rhsim07G0054100</name>
</gene>
<dbReference type="InterPro" id="IPR025558">
    <property type="entry name" value="DUF4283"/>
</dbReference>
<reference evidence="2" key="1">
    <citation type="submission" date="2019-11" db="EMBL/GenBank/DDBJ databases">
        <authorList>
            <person name="Liu Y."/>
            <person name="Hou J."/>
            <person name="Li T.-Q."/>
            <person name="Guan C.-H."/>
            <person name="Wu X."/>
            <person name="Wu H.-Z."/>
            <person name="Ling F."/>
            <person name="Zhang R."/>
            <person name="Shi X.-G."/>
            <person name="Ren J.-P."/>
            <person name="Chen E.-F."/>
            <person name="Sun J.-M."/>
        </authorList>
    </citation>
    <scope>NUCLEOTIDE SEQUENCE</scope>
    <source>
        <strain evidence="2">Adult_tree_wgs_1</strain>
        <tissue evidence="2">Leaves</tissue>
    </source>
</reference>
<evidence type="ECO:0000259" key="1">
    <source>
        <dbReference type="Pfam" id="PF14111"/>
    </source>
</evidence>
<evidence type="ECO:0000313" key="2">
    <source>
        <dbReference type="EMBL" id="KAF7137183.1"/>
    </source>
</evidence>
<dbReference type="Pfam" id="PF14111">
    <property type="entry name" value="DUF4283"/>
    <property type="match status" value="1"/>
</dbReference>
<dbReference type="EMBL" id="WJXA01000007">
    <property type="protein sequence ID" value="KAF7137183.1"/>
    <property type="molecule type" value="Genomic_DNA"/>
</dbReference>
<dbReference type="PANTHER" id="PTHR31286">
    <property type="entry name" value="GLYCINE-RICH CELL WALL STRUCTURAL PROTEIN 1.8-LIKE"/>
    <property type="match status" value="1"/>
</dbReference>
<evidence type="ECO:0000313" key="3">
    <source>
        <dbReference type="Proteomes" id="UP000626092"/>
    </source>
</evidence>
<name>A0A834GLI6_RHOSS</name>
<protein>
    <recommendedName>
        <fullName evidence="1">DUF4283 domain-containing protein</fullName>
    </recommendedName>
</protein>
<organism evidence="2 3">
    <name type="scientific">Rhododendron simsii</name>
    <name type="common">Sims's rhododendron</name>
    <dbReference type="NCBI Taxonomy" id="118357"/>
    <lineage>
        <taxon>Eukaryota</taxon>
        <taxon>Viridiplantae</taxon>
        <taxon>Streptophyta</taxon>
        <taxon>Embryophyta</taxon>
        <taxon>Tracheophyta</taxon>
        <taxon>Spermatophyta</taxon>
        <taxon>Magnoliopsida</taxon>
        <taxon>eudicotyledons</taxon>
        <taxon>Gunneridae</taxon>
        <taxon>Pentapetalae</taxon>
        <taxon>asterids</taxon>
        <taxon>Ericales</taxon>
        <taxon>Ericaceae</taxon>
        <taxon>Ericoideae</taxon>
        <taxon>Rhodoreae</taxon>
        <taxon>Rhododendron</taxon>
    </lineage>
</organism>